<dbReference type="FunFam" id="3.40.50.1360:FF:000001">
    <property type="entry name" value="Ribose-5-phosphate isomerase A"/>
    <property type="match status" value="1"/>
</dbReference>
<protein>
    <recommendedName>
        <fullName evidence="3">Ribose-5-phosphate isomerase A</fullName>
        <ecNumber evidence="3">5.3.1.6</ecNumber>
    </recommendedName>
    <alternativeName>
        <fullName evidence="3">Phosphoriboisomerase A</fullName>
        <shortName evidence="3">PRI</shortName>
    </alternativeName>
</protein>
<dbReference type="CDD" id="cd01398">
    <property type="entry name" value="RPI_A"/>
    <property type="match status" value="1"/>
</dbReference>
<evidence type="ECO:0000256" key="2">
    <source>
        <dbReference type="ARBA" id="ARBA00023235"/>
    </source>
</evidence>
<dbReference type="Gene3D" id="3.40.50.1360">
    <property type="match status" value="1"/>
</dbReference>
<sequence length="226" mass="24792">MTADQEKKQAALEAVKYIKNNMVVGLGTGSTAKHMIEAVGQMVAEGVNLTCVPSSDATEKLAKELGIKIVELHEVDHIDVTIDGADEFDGDFQLIKGGGGALLREKILAWNTKFNIIIADSSKDVKKLGAFKLPVEVIPFATKQIKTYLEAEGLKPVQRMKEGNEYRTDENNNILDIDIFEVDDLQELEIKLLKIPGVVETGLFLDSTSLIIVGKEGGSEIKERKH</sequence>
<organism evidence="4 5">
    <name type="scientific">Leeuwenhoekiella nanhaiensis</name>
    <dbReference type="NCBI Taxonomy" id="1655491"/>
    <lineage>
        <taxon>Bacteria</taxon>
        <taxon>Pseudomonadati</taxon>
        <taxon>Bacteroidota</taxon>
        <taxon>Flavobacteriia</taxon>
        <taxon>Flavobacteriales</taxon>
        <taxon>Flavobacteriaceae</taxon>
        <taxon>Leeuwenhoekiella</taxon>
    </lineage>
</organism>
<dbReference type="NCBIfam" id="NF001924">
    <property type="entry name" value="PRK00702.1"/>
    <property type="match status" value="1"/>
</dbReference>
<dbReference type="InterPro" id="IPR020672">
    <property type="entry name" value="Ribose5P_isomerase_typA_subgr"/>
</dbReference>
<comment type="function">
    <text evidence="3">Catalyzes the reversible conversion of ribose-5-phosphate to ribulose 5-phosphate.</text>
</comment>
<comment type="similarity">
    <text evidence="3">Belongs to the ribose 5-phosphate isomerase family.</text>
</comment>
<dbReference type="InterPro" id="IPR004788">
    <property type="entry name" value="Ribose5P_isomerase_type_A"/>
</dbReference>
<dbReference type="EMBL" id="NQXA01000010">
    <property type="protein sequence ID" value="PHQ28896.1"/>
    <property type="molecule type" value="Genomic_DNA"/>
</dbReference>
<feature type="binding site" evidence="3">
    <location>
        <begin position="28"/>
        <end position="31"/>
    </location>
    <ligand>
        <name>substrate</name>
    </ligand>
</feature>
<comment type="subunit">
    <text evidence="3">Homodimer.</text>
</comment>
<keyword evidence="5" id="KW-1185">Reference proteome</keyword>
<feature type="active site" description="Proton acceptor" evidence="3">
    <location>
        <position position="105"/>
    </location>
</feature>
<dbReference type="SUPFAM" id="SSF75445">
    <property type="entry name" value="D-ribose-5-phosphate isomerase (RpiA), lid domain"/>
    <property type="match status" value="1"/>
</dbReference>
<dbReference type="UniPathway" id="UPA00115">
    <property type="reaction ID" value="UER00412"/>
</dbReference>
<dbReference type="PANTHER" id="PTHR11934">
    <property type="entry name" value="RIBOSE-5-PHOSPHATE ISOMERASE"/>
    <property type="match status" value="1"/>
</dbReference>
<dbReference type="NCBIfam" id="TIGR00021">
    <property type="entry name" value="rpiA"/>
    <property type="match status" value="1"/>
</dbReference>
<comment type="catalytic activity">
    <reaction evidence="1 3">
        <text>aldehydo-D-ribose 5-phosphate = D-ribulose 5-phosphate</text>
        <dbReference type="Rhea" id="RHEA:14657"/>
        <dbReference type="ChEBI" id="CHEBI:58121"/>
        <dbReference type="ChEBI" id="CHEBI:58273"/>
        <dbReference type="EC" id="5.3.1.6"/>
    </reaction>
</comment>
<evidence type="ECO:0000313" key="5">
    <source>
        <dbReference type="Proteomes" id="UP000229433"/>
    </source>
</evidence>
<dbReference type="Pfam" id="PF06026">
    <property type="entry name" value="Rib_5-P_isom_A"/>
    <property type="match status" value="1"/>
</dbReference>
<evidence type="ECO:0000313" key="4">
    <source>
        <dbReference type="EMBL" id="PHQ28896.1"/>
    </source>
</evidence>
<feature type="binding site" evidence="3">
    <location>
        <begin position="83"/>
        <end position="86"/>
    </location>
    <ligand>
        <name>substrate</name>
    </ligand>
</feature>
<evidence type="ECO:0000256" key="1">
    <source>
        <dbReference type="ARBA" id="ARBA00001713"/>
    </source>
</evidence>
<dbReference type="SUPFAM" id="SSF100950">
    <property type="entry name" value="NagB/RpiA/CoA transferase-like"/>
    <property type="match status" value="1"/>
</dbReference>
<dbReference type="GO" id="GO:0009052">
    <property type="term" value="P:pentose-phosphate shunt, non-oxidative branch"/>
    <property type="evidence" value="ECO:0007669"/>
    <property type="project" value="UniProtKB-UniRule"/>
</dbReference>
<dbReference type="GO" id="GO:0006014">
    <property type="term" value="P:D-ribose metabolic process"/>
    <property type="evidence" value="ECO:0007669"/>
    <property type="project" value="TreeGrafter"/>
</dbReference>
<dbReference type="Gene3D" id="3.30.70.260">
    <property type="match status" value="1"/>
</dbReference>
<reference evidence="4 5" key="1">
    <citation type="submission" date="2017-08" db="EMBL/GenBank/DDBJ databases">
        <title>The whole genome shortgun sequences of strain Leeuwenhoekiella nanhaiensis G18 from the South China Sea.</title>
        <authorList>
            <person name="Liu Q."/>
        </authorList>
    </citation>
    <scope>NUCLEOTIDE SEQUENCE [LARGE SCALE GENOMIC DNA]</scope>
    <source>
        <strain evidence="4 5">G18</strain>
    </source>
</reference>
<dbReference type="HAMAP" id="MF_00170">
    <property type="entry name" value="Rib_5P_isom_A"/>
    <property type="match status" value="1"/>
</dbReference>
<dbReference type="GO" id="GO:0005829">
    <property type="term" value="C:cytosol"/>
    <property type="evidence" value="ECO:0007669"/>
    <property type="project" value="TreeGrafter"/>
</dbReference>
<dbReference type="Proteomes" id="UP000229433">
    <property type="component" value="Unassembled WGS sequence"/>
</dbReference>
<dbReference type="PANTHER" id="PTHR11934:SF0">
    <property type="entry name" value="RIBOSE-5-PHOSPHATE ISOMERASE"/>
    <property type="match status" value="1"/>
</dbReference>
<dbReference type="AlphaFoldDB" id="A0A2G1VQ46"/>
<proteinExistence type="inferred from homology"/>
<keyword evidence="2 3" id="KW-0413">Isomerase</keyword>
<dbReference type="EC" id="5.3.1.6" evidence="3"/>
<feature type="binding site" evidence="3">
    <location>
        <begin position="96"/>
        <end position="99"/>
    </location>
    <ligand>
        <name>substrate</name>
    </ligand>
</feature>
<feature type="binding site" evidence="3">
    <location>
        <position position="123"/>
    </location>
    <ligand>
        <name>substrate</name>
    </ligand>
</feature>
<evidence type="ECO:0000256" key="3">
    <source>
        <dbReference type="HAMAP-Rule" id="MF_00170"/>
    </source>
</evidence>
<dbReference type="OrthoDB" id="5870696at2"/>
<dbReference type="GO" id="GO:0004751">
    <property type="term" value="F:ribose-5-phosphate isomerase activity"/>
    <property type="evidence" value="ECO:0007669"/>
    <property type="project" value="UniProtKB-UniRule"/>
</dbReference>
<dbReference type="InterPro" id="IPR037171">
    <property type="entry name" value="NagB/RpiA_transferase-like"/>
</dbReference>
<comment type="pathway">
    <text evidence="3">Carbohydrate degradation; pentose phosphate pathway; D-ribose 5-phosphate from D-ribulose 5-phosphate (non-oxidative stage): step 1/1.</text>
</comment>
<gene>
    <name evidence="3" type="primary">rpiA</name>
    <name evidence="4" type="ORF">CJ305_11925</name>
</gene>
<dbReference type="RefSeq" id="WP_099646511.1">
    <property type="nucleotide sequence ID" value="NZ_KZ319292.1"/>
</dbReference>
<accession>A0A2G1VQ46</accession>
<comment type="caution">
    <text evidence="4">The sequence shown here is derived from an EMBL/GenBank/DDBJ whole genome shotgun (WGS) entry which is preliminary data.</text>
</comment>
<name>A0A2G1VQ46_9FLAO</name>